<protein>
    <submittedName>
        <fullName evidence="2">Uncharacterized protein</fullName>
    </submittedName>
</protein>
<organism evidence="2 3">
    <name type="scientific">Chrysochromulina tobinii</name>
    <dbReference type="NCBI Taxonomy" id="1460289"/>
    <lineage>
        <taxon>Eukaryota</taxon>
        <taxon>Haptista</taxon>
        <taxon>Haptophyta</taxon>
        <taxon>Prymnesiophyceae</taxon>
        <taxon>Prymnesiales</taxon>
        <taxon>Chrysochromulinaceae</taxon>
        <taxon>Chrysochromulina</taxon>
    </lineage>
</organism>
<sequence length="465" mass="49134">MATAVHSDSGPQALNGAFIRGEVITVNTNSEDVKVHFRAVVNVAGDDLIMLVQVPTYGADGAHDGGWAIESYRLGVGEVFVFEKNAGVFLKHAAAVASSGAASDGGCTTYAVFDIALSDKPPPSATWAMPPPTELAAPIADASWPPPDAEATSMAYWAKYREERSALSFLSPEQQRDATTLEAAIHVERREARASANGQLPATAVALTAQLKALLKKGRRERGLVGEEASAESFLDARELEQLASARAEGREAAVMALIMEGRKGREEASAAACLNAEDHDELERARADGLTADVERLLAKGRKARSDLGAVACLEPEDKIEYESALDEGRMGDVERLLEKARSLLGAKGGKAAAGVLKPQLSTGELKDPKRHCPSHTRGEFTCKWNCKARASTLNDMCKHYRRVTEALKEGRKTPCKCTGPLPAPALCAVGGAVDAAGTAAAAGSSADASALKRKRQPPGWLAN</sequence>
<dbReference type="AlphaFoldDB" id="A0A0M0JQY8"/>
<dbReference type="Proteomes" id="UP000037460">
    <property type="component" value="Unassembled WGS sequence"/>
</dbReference>
<reference evidence="3" key="1">
    <citation type="journal article" date="2015" name="PLoS Genet.">
        <title>Genome Sequence and Transcriptome Analyses of Chrysochromulina tobin: Metabolic Tools for Enhanced Algal Fitness in the Prominent Order Prymnesiales (Haptophyceae).</title>
        <authorList>
            <person name="Hovde B.T."/>
            <person name="Deodato C.R."/>
            <person name="Hunsperger H.M."/>
            <person name="Ryken S.A."/>
            <person name="Yost W."/>
            <person name="Jha R.K."/>
            <person name="Patterson J."/>
            <person name="Monnat R.J. Jr."/>
            <person name="Barlow S.B."/>
            <person name="Starkenburg S.R."/>
            <person name="Cattolico R.A."/>
        </authorList>
    </citation>
    <scope>NUCLEOTIDE SEQUENCE</scope>
    <source>
        <strain evidence="3">CCMP291</strain>
    </source>
</reference>
<accession>A0A0M0JQY8</accession>
<evidence type="ECO:0000256" key="1">
    <source>
        <dbReference type="SAM" id="MobiDB-lite"/>
    </source>
</evidence>
<evidence type="ECO:0000313" key="2">
    <source>
        <dbReference type="EMBL" id="KOO28722.1"/>
    </source>
</evidence>
<gene>
    <name evidence="2" type="ORF">Ctob_011381</name>
</gene>
<evidence type="ECO:0000313" key="3">
    <source>
        <dbReference type="Proteomes" id="UP000037460"/>
    </source>
</evidence>
<dbReference type="EMBL" id="JWZX01002522">
    <property type="protein sequence ID" value="KOO28722.1"/>
    <property type="molecule type" value="Genomic_DNA"/>
</dbReference>
<proteinExistence type="predicted"/>
<name>A0A0M0JQY8_9EUKA</name>
<feature type="region of interest" description="Disordered" evidence="1">
    <location>
        <begin position="444"/>
        <end position="465"/>
    </location>
</feature>
<keyword evidence="3" id="KW-1185">Reference proteome</keyword>
<comment type="caution">
    <text evidence="2">The sequence shown here is derived from an EMBL/GenBank/DDBJ whole genome shotgun (WGS) entry which is preliminary data.</text>
</comment>